<feature type="domain" description="Condensation" evidence="1">
    <location>
        <begin position="35"/>
        <end position="367"/>
    </location>
</feature>
<dbReference type="AlphaFoldDB" id="A0A7X0EXA4"/>
<dbReference type="Gene3D" id="3.30.559.30">
    <property type="entry name" value="Nonribosomal peptide synthetase, condensation domain"/>
    <property type="match status" value="1"/>
</dbReference>
<dbReference type="Proteomes" id="UP000583800">
    <property type="component" value="Unassembled WGS sequence"/>
</dbReference>
<dbReference type="GO" id="GO:0008610">
    <property type="term" value="P:lipid biosynthetic process"/>
    <property type="evidence" value="ECO:0007669"/>
    <property type="project" value="UniProtKB-ARBA"/>
</dbReference>
<dbReference type="RefSeq" id="WP_185085343.1">
    <property type="nucleotide sequence ID" value="NZ_JACHJB010000002.1"/>
</dbReference>
<dbReference type="GO" id="GO:0003824">
    <property type="term" value="F:catalytic activity"/>
    <property type="evidence" value="ECO:0007669"/>
    <property type="project" value="InterPro"/>
</dbReference>
<dbReference type="GO" id="GO:0031177">
    <property type="term" value="F:phosphopantetheine binding"/>
    <property type="evidence" value="ECO:0007669"/>
    <property type="project" value="TreeGrafter"/>
</dbReference>
<evidence type="ECO:0000259" key="1">
    <source>
        <dbReference type="Pfam" id="PF00668"/>
    </source>
</evidence>
<dbReference type="InterPro" id="IPR001242">
    <property type="entry name" value="Condensation_dom"/>
</dbReference>
<accession>A0A7X0EXA4</accession>
<keyword evidence="3" id="KW-1185">Reference proteome</keyword>
<dbReference type="Pfam" id="PF00668">
    <property type="entry name" value="Condensation"/>
    <property type="match status" value="1"/>
</dbReference>
<name>A0A7X0EXA4_9ACTN</name>
<comment type="caution">
    <text evidence="2">The sequence shown here is derived from an EMBL/GenBank/DDBJ whole genome shotgun (WGS) entry which is preliminary data.</text>
</comment>
<reference evidence="2 3" key="1">
    <citation type="submission" date="2020-08" db="EMBL/GenBank/DDBJ databases">
        <title>Sequencing the genomes of 1000 actinobacteria strains.</title>
        <authorList>
            <person name="Klenk H.-P."/>
        </authorList>
    </citation>
    <scope>NUCLEOTIDE SEQUENCE [LARGE SCALE GENOMIC DNA]</scope>
    <source>
        <strain evidence="2 3">DSM 45913</strain>
    </source>
</reference>
<evidence type="ECO:0000313" key="3">
    <source>
        <dbReference type="Proteomes" id="UP000583800"/>
    </source>
</evidence>
<dbReference type="PANTHER" id="PTHR45527:SF1">
    <property type="entry name" value="FATTY ACID SYNTHASE"/>
    <property type="match status" value="1"/>
</dbReference>
<dbReference type="PANTHER" id="PTHR45527">
    <property type="entry name" value="NONRIBOSOMAL PEPTIDE SYNTHETASE"/>
    <property type="match status" value="1"/>
</dbReference>
<dbReference type="GO" id="GO:0005737">
    <property type="term" value="C:cytoplasm"/>
    <property type="evidence" value="ECO:0007669"/>
    <property type="project" value="TreeGrafter"/>
</dbReference>
<evidence type="ECO:0000313" key="2">
    <source>
        <dbReference type="EMBL" id="MBB6347388.1"/>
    </source>
</evidence>
<dbReference type="InterPro" id="IPR023213">
    <property type="entry name" value="CAT-like_dom_sf"/>
</dbReference>
<dbReference type="GO" id="GO:0044550">
    <property type="term" value="P:secondary metabolite biosynthetic process"/>
    <property type="evidence" value="ECO:0007669"/>
    <property type="project" value="TreeGrafter"/>
</dbReference>
<gene>
    <name evidence="2" type="ORF">FHU36_003933</name>
</gene>
<dbReference type="GO" id="GO:0043041">
    <property type="term" value="P:amino acid activation for nonribosomal peptide biosynthetic process"/>
    <property type="evidence" value="ECO:0007669"/>
    <property type="project" value="TreeGrafter"/>
</dbReference>
<organism evidence="2 3">
    <name type="scientific">Nonomuraea muscovyensis</name>
    <dbReference type="NCBI Taxonomy" id="1124761"/>
    <lineage>
        <taxon>Bacteria</taxon>
        <taxon>Bacillati</taxon>
        <taxon>Actinomycetota</taxon>
        <taxon>Actinomycetes</taxon>
        <taxon>Streptosporangiales</taxon>
        <taxon>Streptosporangiaceae</taxon>
        <taxon>Nonomuraea</taxon>
    </lineage>
</organism>
<dbReference type="SUPFAM" id="SSF52777">
    <property type="entry name" value="CoA-dependent acyltransferases"/>
    <property type="match status" value="2"/>
</dbReference>
<proteinExistence type="predicted"/>
<dbReference type="Gene3D" id="3.30.559.10">
    <property type="entry name" value="Chloramphenicol acetyltransferase-like domain"/>
    <property type="match status" value="1"/>
</dbReference>
<sequence>MERVTYRPVRFAGQSTGSGPATCGQASMWLDITDKDPREAFFNPSGEVEAPAGLTVDDLLAELGALVGRHESLRTFLAEDAGGGLSQTVTGSGEFPVCLIDLGDAPESLWEELAERRKVVERLPFDLSAELPIRPTIFHGSGEPLAVLLSVAHTAADGGGVRNLVADLAAMAQARAKGLDRPPPPPARQPLEQARYEASAEGRRRLAGALNFWETSLATVPRTMFPTAPKPGPPAYHAAVLHSRAADLALNLQALRYDVSGTAVLLAATGLVLGAYTGMPACAVRLICANRTSEPERRAVACMIQGVLVSLGLGGTGFGDVVARAWPASVRAYRHGLYDRREVRRITRAAEQRRGVRLDLSCVFNDMREETRPDHRLAAHRTTRPQAADEAAVRAAMRDSVFRPEPAVEQETFALYAEDTPETLRLTLHADARHLDPDAVRAVLFGIERLLVESAFGEVRPEEVGALTGLAAPPREGRWLWHEGCWTDLDAVERMLGEVLDVRAARVETESGEDGKPRIAAHLWPARERLTADDAHAACMAALPGRQTAVAPHRYVIHPATGEPG</sequence>
<dbReference type="EMBL" id="JACHJB010000002">
    <property type="protein sequence ID" value="MBB6347388.1"/>
    <property type="molecule type" value="Genomic_DNA"/>
</dbReference>
<protein>
    <recommendedName>
        <fullName evidence="1">Condensation domain-containing protein</fullName>
    </recommendedName>
</protein>